<sequence length="71" mass="7863">MFEGCILIRDIYDFQISKDICKVTDNASIKENFFLKNENTNFAGLTHAVSQAASHLSLTNAISQLNGLIVD</sequence>
<organism evidence="1 2">
    <name type="scientific">Atta colombica</name>
    <dbReference type="NCBI Taxonomy" id="520822"/>
    <lineage>
        <taxon>Eukaryota</taxon>
        <taxon>Metazoa</taxon>
        <taxon>Ecdysozoa</taxon>
        <taxon>Arthropoda</taxon>
        <taxon>Hexapoda</taxon>
        <taxon>Insecta</taxon>
        <taxon>Pterygota</taxon>
        <taxon>Neoptera</taxon>
        <taxon>Endopterygota</taxon>
        <taxon>Hymenoptera</taxon>
        <taxon>Apocrita</taxon>
        <taxon>Aculeata</taxon>
        <taxon>Formicoidea</taxon>
        <taxon>Formicidae</taxon>
        <taxon>Myrmicinae</taxon>
        <taxon>Atta</taxon>
    </lineage>
</organism>
<reference evidence="1 2" key="1">
    <citation type="submission" date="2015-09" db="EMBL/GenBank/DDBJ databases">
        <title>Atta colombica WGS genome.</title>
        <authorList>
            <person name="Nygaard S."/>
            <person name="Hu H."/>
            <person name="Boomsma J."/>
            <person name="Zhang G."/>
        </authorList>
    </citation>
    <scope>NUCLEOTIDE SEQUENCE [LARGE SCALE GENOMIC DNA]</scope>
    <source>
        <strain evidence="1">Treedump-2</strain>
        <tissue evidence="1">Whole body</tissue>
    </source>
</reference>
<proteinExistence type="predicted"/>
<protein>
    <submittedName>
        <fullName evidence="1">Uncharacterized protein</fullName>
    </submittedName>
</protein>
<keyword evidence="2" id="KW-1185">Reference proteome</keyword>
<dbReference type="Proteomes" id="UP000078540">
    <property type="component" value="Unassembled WGS sequence"/>
</dbReference>
<dbReference type="AlphaFoldDB" id="A0A151I2F8"/>
<name>A0A151I2F8_9HYME</name>
<evidence type="ECO:0000313" key="2">
    <source>
        <dbReference type="Proteomes" id="UP000078540"/>
    </source>
</evidence>
<evidence type="ECO:0000313" key="1">
    <source>
        <dbReference type="EMBL" id="KYM80984.1"/>
    </source>
</evidence>
<gene>
    <name evidence="1" type="ORF">ALC53_08548</name>
</gene>
<dbReference type="EMBL" id="KQ976543">
    <property type="protein sequence ID" value="KYM80984.1"/>
    <property type="molecule type" value="Genomic_DNA"/>
</dbReference>
<accession>A0A151I2F8</accession>